<dbReference type="EMBL" id="CAMGYJ010000010">
    <property type="protein sequence ID" value="CAI0547439.1"/>
    <property type="molecule type" value="Genomic_DNA"/>
</dbReference>
<keyword evidence="14" id="KW-1185">Reference proteome</keyword>
<dbReference type="CDD" id="cd23784">
    <property type="entry name" value="RWD_Spc25"/>
    <property type="match status" value="1"/>
</dbReference>
<gene>
    <name evidence="13" type="ORF">LITE_LOCUS44366</name>
</gene>
<keyword evidence="6 10" id="KW-0175">Coiled coil</keyword>
<dbReference type="Gene3D" id="3.30.457.50">
    <property type="entry name" value="Chromosome segregation protein Spc25"/>
    <property type="match status" value="1"/>
</dbReference>
<comment type="function">
    <text evidence="9">Acts as a component of the essential kinetochore-associated NDC80 complex, which is required for chromosome segregation and spindle checkpoint activity.</text>
</comment>
<organism evidence="13 14">
    <name type="scientific">Linum tenue</name>
    <dbReference type="NCBI Taxonomy" id="586396"/>
    <lineage>
        <taxon>Eukaryota</taxon>
        <taxon>Viridiplantae</taxon>
        <taxon>Streptophyta</taxon>
        <taxon>Embryophyta</taxon>
        <taxon>Tracheophyta</taxon>
        <taxon>Spermatophyta</taxon>
        <taxon>Magnoliopsida</taxon>
        <taxon>eudicotyledons</taxon>
        <taxon>Gunneridae</taxon>
        <taxon>Pentapetalae</taxon>
        <taxon>rosids</taxon>
        <taxon>fabids</taxon>
        <taxon>Malpighiales</taxon>
        <taxon>Linaceae</taxon>
        <taxon>Linum</taxon>
    </lineage>
</organism>
<keyword evidence="4 9" id="KW-0132">Cell division</keyword>
<accession>A0AAV0QPK9</accession>
<evidence type="ECO:0000256" key="10">
    <source>
        <dbReference type="SAM" id="Coils"/>
    </source>
</evidence>
<evidence type="ECO:0000256" key="6">
    <source>
        <dbReference type="ARBA" id="ARBA00023054"/>
    </source>
</evidence>
<proteinExistence type="inferred from homology"/>
<dbReference type="FunFam" id="3.30.457.50:FF:000001">
    <property type="entry name" value="Probable kinetochore protein spc25"/>
    <property type="match status" value="1"/>
</dbReference>
<evidence type="ECO:0000256" key="1">
    <source>
        <dbReference type="ARBA" id="ARBA00004584"/>
    </source>
</evidence>
<evidence type="ECO:0000256" key="7">
    <source>
        <dbReference type="ARBA" id="ARBA00023306"/>
    </source>
</evidence>
<dbReference type="InterPro" id="IPR045143">
    <property type="entry name" value="Spc25"/>
</dbReference>
<feature type="compositionally biased region" description="Basic residues" evidence="11">
    <location>
        <begin position="333"/>
        <end position="343"/>
    </location>
</feature>
<evidence type="ECO:0000256" key="11">
    <source>
        <dbReference type="SAM" id="MobiDB-lite"/>
    </source>
</evidence>
<keyword evidence="5 9" id="KW-0498">Mitosis</keyword>
<evidence type="ECO:0000256" key="8">
    <source>
        <dbReference type="ARBA" id="ARBA00023328"/>
    </source>
</evidence>
<name>A0AAV0QPK9_9ROSI</name>
<comment type="caution">
    <text evidence="13">The sequence shown here is derived from an EMBL/GenBank/DDBJ whole genome shotgun (WGS) entry which is preliminary data.</text>
</comment>
<keyword evidence="9" id="KW-0995">Kinetochore</keyword>
<evidence type="ECO:0000256" key="2">
    <source>
        <dbReference type="ARBA" id="ARBA00006379"/>
    </source>
</evidence>
<keyword evidence="9" id="KW-0539">Nucleus</keyword>
<feature type="region of interest" description="Disordered" evidence="11">
    <location>
        <begin position="287"/>
        <end position="367"/>
    </location>
</feature>
<feature type="non-terminal residue" evidence="13">
    <location>
        <position position="1"/>
    </location>
</feature>
<feature type="compositionally biased region" description="Polar residues" evidence="11">
    <location>
        <begin position="287"/>
        <end position="306"/>
    </location>
</feature>
<evidence type="ECO:0000259" key="12">
    <source>
        <dbReference type="Pfam" id="PF08234"/>
    </source>
</evidence>
<dbReference type="PANTHER" id="PTHR14281:SF0">
    <property type="entry name" value="KINETOCHORE PROTEIN SPC25"/>
    <property type="match status" value="1"/>
</dbReference>
<sequence>KKKKRKKKRRANQIKTSHFKSVLSPSPLSLSSHHLASAFYFPPFPFSLLPRQEGRPAARQRAAMESLRLICDETIPRARERMDSFEEEFASSLDSIKAKVECTAQTHGKLWKLKSTLRDAEDEFVKVLSVKTQKEAKQMRLRDSISAVRNRLEELRKTLQIQTSRRDEYAGTISQLYLVLATYEDKGNRDSELSGKTQEALLWYDRILGFQIEGGHGVKFTFRNINVKNPSEEYSFTVRHENDTYSLLACDPQLNDTKELIHELNRTNGLFKFVRTMREKFQEAASSGFLSQSSTPQQQELSTISASAPALSVYTDQSDSPTQREERSDDVKRHPKKVNRGRVGRKELPSPESIRRSPRLRVSSRVR</sequence>
<dbReference type="Proteomes" id="UP001154282">
    <property type="component" value="Unassembled WGS sequence"/>
</dbReference>
<dbReference type="PANTHER" id="PTHR14281">
    <property type="entry name" value="KINETOCHORE PROTEIN SPC25-RELATED"/>
    <property type="match status" value="1"/>
</dbReference>
<dbReference type="GO" id="GO:0005634">
    <property type="term" value="C:nucleus"/>
    <property type="evidence" value="ECO:0007669"/>
    <property type="project" value="UniProtKB-SubCell"/>
</dbReference>
<keyword evidence="8 9" id="KW-0137">Centromere</keyword>
<comment type="subcellular location">
    <subcellularLocation>
        <location evidence="1">Chromosome</location>
        <location evidence="1">Centromere</location>
    </subcellularLocation>
    <subcellularLocation>
        <location evidence="9">Nucleus</location>
    </subcellularLocation>
    <subcellularLocation>
        <location evidence="9">Chromosome</location>
        <location evidence="9">Centromere</location>
        <location evidence="9">Kinetochore</location>
    </subcellularLocation>
</comment>
<feature type="compositionally biased region" description="Basic and acidic residues" evidence="11">
    <location>
        <begin position="322"/>
        <end position="332"/>
    </location>
</feature>
<dbReference type="GO" id="GO:0007059">
    <property type="term" value="P:chromosome segregation"/>
    <property type="evidence" value="ECO:0007669"/>
    <property type="project" value="InterPro"/>
</dbReference>
<reference evidence="13" key="1">
    <citation type="submission" date="2022-08" db="EMBL/GenBank/DDBJ databases">
        <authorList>
            <person name="Gutierrez-Valencia J."/>
        </authorList>
    </citation>
    <scope>NUCLEOTIDE SEQUENCE</scope>
</reference>
<evidence type="ECO:0000256" key="5">
    <source>
        <dbReference type="ARBA" id="ARBA00022776"/>
    </source>
</evidence>
<feature type="coiled-coil region" evidence="10">
    <location>
        <begin position="138"/>
        <end position="165"/>
    </location>
</feature>
<feature type="compositionally biased region" description="Basic and acidic residues" evidence="11">
    <location>
        <begin position="344"/>
        <end position="355"/>
    </location>
</feature>
<keyword evidence="3 9" id="KW-0158">Chromosome</keyword>
<protein>
    <recommendedName>
        <fullName evidence="9">Kinetochore protein SPC25</fullName>
    </recommendedName>
</protein>
<feature type="domain" description="Chromosome segregation protein Spc25 C-terminal" evidence="12">
    <location>
        <begin position="214"/>
        <end position="282"/>
    </location>
</feature>
<evidence type="ECO:0000313" key="13">
    <source>
        <dbReference type="EMBL" id="CAI0547439.1"/>
    </source>
</evidence>
<dbReference type="InterPro" id="IPR013255">
    <property type="entry name" value="Spc25_C"/>
</dbReference>
<evidence type="ECO:0000313" key="14">
    <source>
        <dbReference type="Proteomes" id="UP001154282"/>
    </source>
</evidence>
<dbReference type="GO" id="GO:0031262">
    <property type="term" value="C:Ndc80 complex"/>
    <property type="evidence" value="ECO:0007669"/>
    <property type="project" value="InterPro"/>
</dbReference>
<evidence type="ECO:0000256" key="3">
    <source>
        <dbReference type="ARBA" id="ARBA00022454"/>
    </source>
</evidence>
<dbReference type="Pfam" id="PF08234">
    <property type="entry name" value="Spindle_Spc25"/>
    <property type="match status" value="1"/>
</dbReference>
<dbReference type="AlphaFoldDB" id="A0AAV0QPK9"/>
<comment type="subunit">
    <text evidence="9">Component of the NDC80 complex.</text>
</comment>
<evidence type="ECO:0000256" key="9">
    <source>
        <dbReference type="RuleBase" id="RU367150"/>
    </source>
</evidence>
<comment type="similarity">
    <text evidence="2 9">Belongs to the SPC25 family.</text>
</comment>
<dbReference type="GO" id="GO:0051301">
    <property type="term" value="P:cell division"/>
    <property type="evidence" value="ECO:0007669"/>
    <property type="project" value="UniProtKB-UniRule"/>
</dbReference>
<feature type="compositionally biased region" description="Basic residues" evidence="11">
    <location>
        <begin position="356"/>
        <end position="367"/>
    </location>
</feature>
<evidence type="ECO:0000256" key="4">
    <source>
        <dbReference type="ARBA" id="ARBA00022618"/>
    </source>
</evidence>
<keyword evidence="7 9" id="KW-0131">Cell cycle</keyword>